<reference evidence="2 3" key="2">
    <citation type="journal article" date="2016" name="Genome Announc.">
        <title>Complete Genome Sequence of Algoriphagus sp. Strain M8-2, Isolated from a Brackish Lake.</title>
        <authorList>
            <person name="Muraguchi Y."/>
            <person name="Kushimoto K."/>
            <person name="Ohtsubo Y."/>
            <person name="Suzuki T."/>
            <person name="Dohra H."/>
            <person name="Kimbara K."/>
            <person name="Shintani M."/>
        </authorList>
    </citation>
    <scope>NUCLEOTIDE SEQUENCE [LARGE SCALE GENOMIC DNA]</scope>
    <source>
        <strain evidence="2 3">M8-2</strain>
    </source>
</reference>
<reference evidence="3" key="1">
    <citation type="submission" date="2015-09" db="EMBL/GenBank/DDBJ databases">
        <title>Complete sequence of Algoriphagus sp. M8-2.</title>
        <authorList>
            <person name="Shintani M."/>
        </authorList>
    </citation>
    <scope>NUCLEOTIDE SEQUENCE [LARGE SCALE GENOMIC DNA]</scope>
    <source>
        <strain evidence="3">M8-2</strain>
    </source>
</reference>
<name>A0A142EQ25_9BACT</name>
<protein>
    <submittedName>
        <fullName evidence="2">RNA methyltransferase</fullName>
    </submittedName>
</protein>
<proteinExistence type="predicted"/>
<keyword evidence="3" id="KW-1185">Reference proteome</keyword>
<dbReference type="GO" id="GO:0032259">
    <property type="term" value="P:methylation"/>
    <property type="evidence" value="ECO:0007669"/>
    <property type="project" value="UniProtKB-KW"/>
</dbReference>
<evidence type="ECO:0000313" key="3">
    <source>
        <dbReference type="Proteomes" id="UP000073816"/>
    </source>
</evidence>
<dbReference type="EMBL" id="CP012836">
    <property type="protein sequence ID" value="AMQ57230.1"/>
    <property type="molecule type" value="Genomic_DNA"/>
</dbReference>
<evidence type="ECO:0000313" key="2">
    <source>
        <dbReference type="EMBL" id="AMQ57230.1"/>
    </source>
</evidence>
<dbReference type="InterPro" id="IPR019882">
    <property type="entry name" value="CHP03643"/>
</dbReference>
<dbReference type="Pfam" id="PF10985">
    <property type="entry name" value="DUF2805"/>
    <property type="match status" value="1"/>
</dbReference>
<dbReference type="RefSeq" id="WP_067548080.1">
    <property type="nucleotide sequence ID" value="NZ_CP012836.1"/>
</dbReference>
<dbReference type="NCBIfam" id="TIGR03643">
    <property type="entry name" value="TIGR03643 family protein"/>
    <property type="match status" value="1"/>
</dbReference>
<keyword evidence="2" id="KW-0808">Transferase</keyword>
<dbReference type="GO" id="GO:0008168">
    <property type="term" value="F:methyltransferase activity"/>
    <property type="evidence" value="ECO:0007669"/>
    <property type="project" value="UniProtKB-KW"/>
</dbReference>
<sequence>MKKIKELKAEEIDRIIEMAWEDRTPFDAIKAQFGISEGETIEIMRRNMKRSSFKMWRARVQGRATKHSQKSPEDMTTFKSRMQRGIALNKISKR</sequence>
<dbReference type="AlphaFoldDB" id="A0A142EQ25"/>
<organism evidence="2 3">
    <name type="scientific">Algoriphagus sanaruensis</name>
    <dbReference type="NCBI Taxonomy" id="1727163"/>
    <lineage>
        <taxon>Bacteria</taxon>
        <taxon>Pseudomonadati</taxon>
        <taxon>Bacteroidota</taxon>
        <taxon>Cytophagia</taxon>
        <taxon>Cytophagales</taxon>
        <taxon>Cyclobacteriaceae</taxon>
        <taxon>Algoriphagus</taxon>
    </lineage>
</organism>
<dbReference type="OrthoDB" id="289296at2"/>
<evidence type="ECO:0000256" key="1">
    <source>
        <dbReference type="SAM" id="MobiDB-lite"/>
    </source>
</evidence>
<dbReference type="KEGG" id="alm:AO498_12350"/>
<feature type="region of interest" description="Disordered" evidence="1">
    <location>
        <begin position="60"/>
        <end position="82"/>
    </location>
</feature>
<accession>A0A142EQ25</accession>
<dbReference type="STRING" id="1727163.AO498_12350"/>
<dbReference type="PATRIC" id="fig|1727163.4.peg.2582"/>
<gene>
    <name evidence="2" type="ORF">AO498_12350</name>
</gene>
<dbReference type="Proteomes" id="UP000073816">
    <property type="component" value="Chromosome"/>
</dbReference>
<keyword evidence="2" id="KW-0489">Methyltransferase</keyword>